<evidence type="ECO:0000256" key="1">
    <source>
        <dbReference type="SAM" id="MobiDB-lite"/>
    </source>
</evidence>
<dbReference type="AlphaFoldDB" id="A0A150G4I9"/>
<sequence>MADTGSASQLAHEVPVPESLAFKEPQRFEEPDPGLPASARPPTAAELAPAGADEGGAEQPQQQSHSKLGGSVDIPLPANGLDAIVADHQVIRQLFYRCDNAGTVQEKLAAARDLVRHISRHASAEERTLYPLVMDDRVNKQMLDFLESHVPTTEAEWSVFDTTLAKFRAIEEEHLSREEADVIDALRGVLDESETTKLGRKWVAAFANAPTHPHPAGPTAAAPARLLHPVVGLVDRVRDALLPEQGSSGTK</sequence>
<feature type="region of interest" description="Disordered" evidence="1">
    <location>
        <begin position="1"/>
        <end position="73"/>
    </location>
</feature>
<dbReference type="InterPro" id="IPR012312">
    <property type="entry name" value="Hemerythrin-like"/>
</dbReference>
<evidence type="ECO:0000259" key="2">
    <source>
        <dbReference type="Pfam" id="PF01814"/>
    </source>
</evidence>
<dbReference type="Pfam" id="PF01814">
    <property type="entry name" value="Hemerythrin"/>
    <property type="match status" value="1"/>
</dbReference>
<dbReference type="EMBL" id="LSYV01000068">
    <property type="protein sequence ID" value="KXZ44445.1"/>
    <property type="molecule type" value="Genomic_DNA"/>
</dbReference>
<organism evidence="3 4">
    <name type="scientific">Gonium pectorale</name>
    <name type="common">Green alga</name>
    <dbReference type="NCBI Taxonomy" id="33097"/>
    <lineage>
        <taxon>Eukaryota</taxon>
        <taxon>Viridiplantae</taxon>
        <taxon>Chlorophyta</taxon>
        <taxon>core chlorophytes</taxon>
        <taxon>Chlorophyceae</taxon>
        <taxon>CS clade</taxon>
        <taxon>Chlamydomonadales</taxon>
        <taxon>Volvocaceae</taxon>
        <taxon>Gonium</taxon>
    </lineage>
</organism>
<dbReference type="Proteomes" id="UP000075714">
    <property type="component" value="Unassembled WGS sequence"/>
</dbReference>
<keyword evidence="4" id="KW-1185">Reference proteome</keyword>
<accession>A0A150G4I9</accession>
<dbReference type="OrthoDB" id="537816at2759"/>
<gene>
    <name evidence="3" type="ORF">GPECTOR_67g285</name>
</gene>
<evidence type="ECO:0000313" key="3">
    <source>
        <dbReference type="EMBL" id="KXZ44445.1"/>
    </source>
</evidence>
<reference evidence="4" key="1">
    <citation type="journal article" date="2016" name="Nat. Commun.">
        <title>The Gonium pectorale genome demonstrates co-option of cell cycle regulation during the evolution of multicellularity.</title>
        <authorList>
            <person name="Hanschen E.R."/>
            <person name="Marriage T.N."/>
            <person name="Ferris P.J."/>
            <person name="Hamaji T."/>
            <person name="Toyoda A."/>
            <person name="Fujiyama A."/>
            <person name="Neme R."/>
            <person name="Noguchi H."/>
            <person name="Minakuchi Y."/>
            <person name="Suzuki M."/>
            <person name="Kawai-Toyooka H."/>
            <person name="Smith D.R."/>
            <person name="Sparks H."/>
            <person name="Anderson J."/>
            <person name="Bakaric R."/>
            <person name="Luria V."/>
            <person name="Karger A."/>
            <person name="Kirschner M.W."/>
            <person name="Durand P.M."/>
            <person name="Michod R.E."/>
            <person name="Nozaki H."/>
            <person name="Olson B.J."/>
        </authorList>
    </citation>
    <scope>NUCLEOTIDE SEQUENCE [LARGE SCALE GENOMIC DNA]</scope>
    <source>
        <strain evidence="4">NIES-2863</strain>
    </source>
</reference>
<feature type="domain" description="Hemerythrin-like" evidence="2">
    <location>
        <begin position="80"/>
        <end position="184"/>
    </location>
</feature>
<name>A0A150G4I9_GONPE</name>
<dbReference type="PANTHER" id="PTHR35585">
    <property type="entry name" value="HHE DOMAIN PROTEIN (AFU_ORTHOLOGUE AFUA_4G00730)"/>
    <property type="match status" value="1"/>
</dbReference>
<dbReference type="PANTHER" id="PTHR35585:SF1">
    <property type="entry name" value="HHE DOMAIN PROTEIN (AFU_ORTHOLOGUE AFUA_4G00730)"/>
    <property type="match status" value="1"/>
</dbReference>
<protein>
    <recommendedName>
        <fullName evidence="2">Hemerythrin-like domain-containing protein</fullName>
    </recommendedName>
</protein>
<comment type="caution">
    <text evidence="3">The sequence shown here is derived from an EMBL/GenBank/DDBJ whole genome shotgun (WGS) entry which is preliminary data.</text>
</comment>
<proteinExistence type="predicted"/>
<evidence type="ECO:0000313" key="4">
    <source>
        <dbReference type="Proteomes" id="UP000075714"/>
    </source>
</evidence>